<dbReference type="RefSeq" id="WP_224828090.1">
    <property type="nucleotide sequence ID" value="NZ_JAIVEF010000004.1"/>
</dbReference>
<protein>
    <submittedName>
        <fullName evidence="2">Uncharacterized protein</fullName>
    </submittedName>
</protein>
<gene>
    <name evidence="2" type="ORF">ACFPFO_07485</name>
</gene>
<name>A0ABD5QD34_9EURY</name>
<feature type="transmembrane region" description="Helical" evidence="1">
    <location>
        <begin position="121"/>
        <end position="140"/>
    </location>
</feature>
<evidence type="ECO:0000313" key="2">
    <source>
        <dbReference type="EMBL" id="MFC4987603.1"/>
    </source>
</evidence>
<evidence type="ECO:0000313" key="3">
    <source>
        <dbReference type="Proteomes" id="UP001595925"/>
    </source>
</evidence>
<feature type="transmembrane region" description="Helical" evidence="1">
    <location>
        <begin position="95"/>
        <end position="115"/>
    </location>
</feature>
<keyword evidence="1" id="KW-0812">Transmembrane</keyword>
<keyword evidence="3" id="KW-1185">Reference proteome</keyword>
<dbReference type="AlphaFoldDB" id="A0ABD5QD34"/>
<reference evidence="2 3" key="1">
    <citation type="journal article" date="2019" name="Int. J. Syst. Evol. Microbiol.">
        <title>The Global Catalogue of Microorganisms (GCM) 10K type strain sequencing project: providing services to taxonomists for standard genome sequencing and annotation.</title>
        <authorList>
            <consortium name="The Broad Institute Genomics Platform"/>
            <consortium name="The Broad Institute Genome Sequencing Center for Infectious Disease"/>
            <person name="Wu L."/>
            <person name="Ma J."/>
        </authorList>
    </citation>
    <scope>NUCLEOTIDE SEQUENCE [LARGE SCALE GENOMIC DNA]</scope>
    <source>
        <strain evidence="2 3">CGMCC 1.15824</strain>
    </source>
</reference>
<keyword evidence="1" id="KW-1133">Transmembrane helix</keyword>
<accession>A0ABD5QD34</accession>
<dbReference type="Proteomes" id="UP001595925">
    <property type="component" value="Unassembled WGS sequence"/>
</dbReference>
<evidence type="ECO:0000256" key="1">
    <source>
        <dbReference type="SAM" id="Phobius"/>
    </source>
</evidence>
<keyword evidence="1" id="KW-0472">Membrane</keyword>
<sequence length="145" mass="15499">MPSPSVYDHYSSTDTDSVDGVYRVVGISEEGVTLLRVGDADGQRVNTGEIITVRYDDLNGFDSAENPDGNRPLGDAVKPKAEMVYWTFRVFVQQLAAHPLMTLLAVAVLVVGSFGEEFLSLPSSAFSILIIGGSLGLAYIGSGRL</sequence>
<comment type="caution">
    <text evidence="2">The sequence shown here is derived from an EMBL/GenBank/DDBJ whole genome shotgun (WGS) entry which is preliminary data.</text>
</comment>
<organism evidence="2 3">
    <name type="scientific">Saliphagus infecundisoli</name>
    <dbReference type="NCBI Taxonomy" id="1849069"/>
    <lineage>
        <taxon>Archaea</taxon>
        <taxon>Methanobacteriati</taxon>
        <taxon>Methanobacteriota</taxon>
        <taxon>Stenosarchaea group</taxon>
        <taxon>Halobacteria</taxon>
        <taxon>Halobacteriales</taxon>
        <taxon>Natrialbaceae</taxon>
        <taxon>Saliphagus</taxon>
    </lineage>
</organism>
<dbReference type="EMBL" id="JBHSJG010000028">
    <property type="protein sequence ID" value="MFC4987603.1"/>
    <property type="molecule type" value="Genomic_DNA"/>
</dbReference>
<proteinExistence type="predicted"/>